<evidence type="ECO:0000313" key="3">
    <source>
        <dbReference type="Proteomes" id="UP000757232"/>
    </source>
</evidence>
<reference evidence="2" key="1">
    <citation type="submission" date="2016-06" db="EMBL/GenBank/DDBJ databases">
        <title>Draft Genome sequence of the fungus Inonotus baumii.</title>
        <authorList>
            <person name="Zhu H."/>
            <person name="Lin W."/>
        </authorList>
    </citation>
    <scope>NUCLEOTIDE SEQUENCE</scope>
    <source>
        <strain evidence="2">821</strain>
    </source>
</reference>
<sequence>MSAWLEDSDIVYERRRTPSRSEPSFESNFDDDDDDDGIGGDRNDADSGILYMRSRSNGAPTAGSSAGRAIATYPYQYHCRYPYQYPYPLSYPRPAFEQTRSGSVQEQSRGGYDGGMEKNGWSREASRASGVGKEREGEKEAEAEFESRKDLRGGPLRRHAHSCTSRP</sequence>
<comment type="caution">
    <text evidence="2">The sequence shown here is derived from an EMBL/GenBank/DDBJ whole genome shotgun (WGS) entry which is preliminary data.</text>
</comment>
<feature type="compositionally biased region" description="Basic and acidic residues" evidence="1">
    <location>
        <begin position="120"/>
        <end position="152"/>
    </location>
</feature>
<name>A0A9Q5I5Q7_SANBA</name>
<dbReference type="AlphaFoldDB" id="A0A9Q5I5Q7"/>
<protein>
    <submittedName>
        <fullName evidence="2">Uncharacterized protein</fullName>
    </submittedName>
</protein>
<dbReference type="EMBL" id="LNZH02000018">
    <property type="protein sequence ID" value="OCB92202.1"/>
    <property type="molecule type" value="Genomic_DNA"/>
</dbReference>
<dbReference type="Proteomes" id="UP000757232">
    <property type="component" value="Unassembled WGS sequence"/>
</dbReference>
<accession>A0A9Q5I5Q7</accession>
<feature type="region of interest" description="Disordered" evidence="1">
    <location>
        <begin position="93"/>
        <end position="167"/>
    </location>
</feature>
<evidence type="ECO:0000313" key="2">
    <source>
        <dbReference type="EMBL" id="OCB92202.1"/>
    </source>
</evidence>
<keyword evidence="3" id="KW-1185">Reference proteome</keyword>
<feature type="compositionally biased region" description="Acidic residues" evidence="1">
    <location>
        <begin position="1"/>
        <end position="10"/>
    </location>
</feature>
<gene>
    <name evidence="2" type="ORF">A7U60_g412</name>
</gene>
<proteinExistence type="predicted"/>
<feature type="region of interest" description="Disordered" evidence="1">
    <location>
        <begin position="1"/>
        <end position="48"/>
    </location>
</feature>
<feature type="compositionally biased region" description="Polar residues" evidence="1">
    <location>
        <begin position="98"/>
        <end position="108"/>
    </location>
</feature>
<organism evidence="2 3">
    <name type="scientific">Sanghuangporus baumii</name>
    <name type="common">Phellinus baumii</name>
    <dbReference type="NCBI Taxonomy" id="108892"/>
    <lineage>
        <taxon>Eukaryota</taxon>
        <taxon>Fungi</taxon>
        <taxon>Dikarya</taxon>
        <taxon>Basidiomycota</taxon>
        <taxon>Agaricomycotina</taxon>
        <taxon>Agaricomycetes</taxon>
        <taxon>Hymenochaetales</taxon>
        <taxon>Hymenochaetaceae</taxon>
        <taxon>Sanghuangporus</taxon>
    </lineage>
</organism>
<feature type="compositionally biased region" description="Acidic residues" evidence="1">
    <location>
        <begin position="28"/>
        <end position="38"/>
    </location>
</feature>
<evidence type="ECO:0000256" key="1">
    <source>
        <dbReference type="SAM" id="MobiDB-lite"/>
    </source>
</evidence>